<keyword evidence="5" id="KW-0029">Amino-acid transport</keyword>
<accession>A0ABQ7J8N9</accession>
<evidence type="ECO:0000256" key="2">
    <source>
        <dbReference type="ARBA" id="ARBA00006595"/>
    </source>
</evidence>
<keyword evidence="7 8" id="KW-0472">Membrane</keyword>
<evidence type="ECO:0000256" key="6">
    <source>
        <dbReference type="ARBA" id="ARBA00022989"/>
    </source>
</evidence>
<dbReference type="PANTHER" id="PTHR20772:SF2">
    <property type="entry name" value="PROTEIN FMP42"/>
    <property type="match status" value="1"/>
</dbReference>
<evidence type="ECO:0000256" key="8">
    <source>
        <dbReference type="SAM" id="Phobius"/>
    </source>
</evidence>
<evidence type="ECO:0000256" key="3">
    <source>
        <dbReference type="ARBA" id="ARBA00022448"/>
    </source>
</evidence>
<evidence type="ECO:0000256" key="5">
    <source>
        <dbReference type="ARBA" id="ARBA00022970"/>
    </source>
</evidence>
<keyword evidence="6 8" id="KW-1133">Transmembrane helix</keyword>
<dbReference type="PANTHER" id="PTHR20772">
    <property type="entry name" value="PROTEIN FMP42"/>
    <property type="match status" value="1"/>
</dbReference>
<comment type="caution">
    <text evidence="9">The sequence shown here is derived from an EMBL/GenBank/DDBJ whole genome shotgun (WGS) entry which is preliminary data.</text>
</comment>
<feature type="transmembrane region" description="Helical" evidence="8">
    <location>
        <begin position="149"/>
        <end position="167"/>
    </location>
</feature>
<feature type="transmembrane region" description="Helical" evidence="8">
    <location>
        <begin position="179"/>
        <end position="205"/>
    </location>
</feature>
<reference evidence="9 10" key="1">
    <citation type="journal article" date="2020" name="bioRxiv">
        <title>Metabolic contributions of an alphaproteobacterial endosymbiont in the apicomplexan Cardiosporidium cionae.</title>
        <authorList>
            <person name="Hunter E.S."/>
            <person name="Paight C.J."/>
            <person name="Lane C.E."/>
        </authorList>
    </citation>
    <scope>NUCLEOTIDE SEQUENCE [LARGE SCALE GENOMIC DNA]</scope>
    <source>
        <strain evidence="9">ESH_2018</strain>
    </source>
</reference>
<keyword evidence="10" id="KW-1185">Reference proteome</keyword>
<feature type="transmembrane region" description="Helical" evidence="8">
    <location>
        <begin position="120"/>
        <end position="137"/>
    </location>
</feature>
<feature type="transmembrane region" description="Helical" evidence="8">
    <location>
        <begin position="32"/>
        <end position="58"/>
    </location>
</feature>
<gene>
    <name evidence="9" type="ORF">IE077_000513</name>
</gene>
<evidence type="ECO:0000313" key="9">
    <source>
        <dbReference type="EMBL" id="KAF8820352.1"/>
    </source>
</evidence>
<feature type="transmembrane region" description="Helical" evidence="8">
    <location>
        <begin position="508"/>
        <end position="527"/>
    </location>
</feature>
<evidence type="ECO:0000313" key="10">
    <source>
        <dbReference type="Proteomes" id="UP000823046"/>
    </source>
</evidence>
<evidence type="ECO:0000256" key="1">
    <source>
        <dbReference type="ARBA" id="ARBA00004141"/>
    </source>
</evidence>
<dbReference type="EMBL" id="JADAQX010000408">
    <property type="protein sequence ID" value="KAF8820352.1"/>
    <property type="molecule type" value="Genomic_DNA"/>
</dbReference>
<comment type="subcellular location">
    <subcellularLocation>
        <location evidence="1">Membrane</location>
        <topology evidence="1">Multi-pass membrane protein</topology>
    </subcellularLocation>
</comment>
<name>A0ABQ7J8N9_9APIC</name>
<sequence length="642" mass="71807">MEETVHSSNLPAIDTKVELAEERKNVGQHLRIFVLVIAVLHLVLSSGLFLGWNALLLIYQGERIYSFLCPTMEATDSSIGVPCNEEDVYLLNLYSTTATIQFAIALPLGMIADRFGPRSMIIGQFLLLLTCGGLILYTPTRGGSFDYNFILLSLLFGIRHLITPNYFHFSNLFPQHFNFVSSIIATSVSLSGATFLCFYLLWVYLQISLKTILLYFSILQVFFFVFSLVQPSRRFNSGERIMFSMKQWKLMAYVDKEVDHSKKIPEIPSVYLGKPIPVPSYLGTILERQSSSLYLSSIEPTSSMLSKSLATGEEDCPSTVETVSSFTKKVHDGALVLTILPETQKKGVLNTVEPLEMDTSVTSMKETKPQTSIIRNTLWEPAEDGGIFTLFKYLLQLRFIFLANGNRSLANTYTYYFSFFVPFGFVGTLFMGRIGDKYGQFLAFAFFTIGNDGIFSAAFAICNKTSPKRWFATVAGIILMGGSISTLLSGRMVTLVISRQLSVTLVNVIFASVSFCWLAGSLVLFYCDRRRIQRDLVLFDKDSATSAGKLERSVNNVSSVEIPQGDTETANRENFDFCRCNRTTPYLPLIPHHTPYAHIHLPSKSYPMPLAYSLSFVFVSPPSCLSAEIEKGDTPSFPPLSF</sequence>
<protein>
    <submittedName>
        <fullName evidence="9">Uncharacterized protein</fullName>
    </submittedName>
</protein>
<dbReference type="InterPro" id="IPR036259">
    <property type="entry name" value="MFS_trans_sf"/>
</dbReference>
<dbReference type="SUPFAM" id="SSF103473">
    <property type="entry name" value="MFS general substrate transporter"/>
    <property type="match status" value="1"/>
</dbReference>
<feature type="transmembrane region" description="Helical" evidence="8">
    <location>
        <begin position="211"/>
        <end position="229"/>
    </location>
</feature>
<keyword evidence="4 8" id="KW-0812">Transmembrane</keyword>
<dbReference type="InterPro" id="IPR052599">
    <property type="entry name" value="SLC43A_AATransporter"/>
</dbReference>
<dbReference type="Gene3D" id="1.20.1250.20">
    <property type="entry name" value="MFS general substrate transporter like domains"/>
    <property type="match status" value="1"/>
</dbReference>
<evidence type="ECO:0000256" key="7">
    <source>
        <dbReference type="ARBA" id="ARBA00023136"/>
    </source>
</evidence>
<comment type="similarity">
    <text evidence="2">Belongs to the SLC43A transporter (TC 2.A.1.44) family.</text>
</comment>
<proteinExistence type="inferred from homology"/>
<evidence type="ECO:0000256" key="4">
    <source>
        <dbReference type="ARBA" id="ARBA00022692"/>
    </source>
</evidence>
<feature type="transmembrane region" description="Helical" evidence="8">
    <location>
        <begin position="413"/>
        <end position="435"/>
    </location>
</feature>
<keyword evidence="3" id="KW-0813">Transport</keyword>
<organism evidence="9 10">
    <name type="scientific">Cardiosporidium cionae</name>
    <dbReference type="NCBI Taxonomy" id="476202"/>
    <lineage>
        <taxon>Eukaryota</taxon>
        <taxon>Sar</taxon>
        <taxon>Alveolata</taxon>
        <taxon>Apicomplexa</taxon>
        <taxon>Aconoidasida</taxon>
        <taxon>Nephromycida</taxon>
        <taxon>Cardiosporidium</taxon>
    </lineage>
</organism>
<feature type="transmembrane region" description="Helical" evidence="8">
    <location>
        <begin position="441"/>
        <end position="463"/>
    </location>
</feature>
<feature type="transmembrane region" description="Helical" evidence="8">
    <location>
        <begin position="88"/>
        <end position="108"/>
    </location>
</feature>
<dbReference type="Proteomes" id="UP000823046">
    <property type="component" value="Unassembled WGS sequence"/>
</dbReference>
<feature type="transmembrane region" description="Helical" evidence="8">
    <location>
        <begin position="470"/>
        <end position="488"/>
    </location>
</feature>